<proteinExistence type="inferred from homology"/>
<dbReference type="VEuPathDB" id="AmoebaDB:KM1_045810"/>
<dbReference type="PANTHER" id="PTHR43275">
    <property type="entry name" value="D-MALATE DEHYDROGENASE [DECARBOXYLATING]"/>
    <property type="match status" value="1"/>
</dbReference>
<feature type="domain" description="Isopropylmalate dehydrogenase-like" evidence="8">
    <location>
        <begin position="12"/>
        <end position="346"/>
    </location>
</feature>
<evidence type="ECO:0000259" key="8">
    <source>
        <dbReference type="SMART" id="SM01329"/>
    </source>
</evidence>
<evidence type="ECO:0000256" key="4">
    <source>
        <dbReference type="ARBA" id="ARBA00022723"/>
    </source>
</evidence>
<dbReference type="AlphaFoldDB" id="A0A5K1UV56"/>
<dbReference type="OMA" id="VRPCRYY"/>
<name>A0A5K1UV56_ENTHI</name>
<dbReference type="PANTHER" id="PTHR43275:SF1">
    <property type="entry name" value="D-MALATE DEHYDROGENASE [DECARBOXYLATING]"/>
    <property type="match status" value="1"/>
</dbReference>
<dbReference type="InterPro" id="IPR024084">
    <property type="entry name" value="IsoPropMal-DH-like_dom"/>
</dbReference>
<keyword evidence="5" id="KW-0560">Oxidoreductase</keyword>
<accession>A0A5K1UV56</accession>
<dbReference type="SMART" id="SM01329">
    <property type="entry name" value="Iso_dh"/>
    <property type="match status" value="1"/>
</dbReference>
<gene>
    <name evidence="9" type="ORF">CL6EHI_143560</name>
</gene>
<dbReference type="Gene3D" id="3.40.718.10">
    <property type="entry name" value="Isopropylmalate Dehydrogenase"/>
    <property type="match status" value="1"/>
</dbReference>
<organism evidence="9 10">
    <name type="scientific">Entamoeba histolytica</name>
    <dbReference type="NCBI Taxonomy" id="5759"/>
    <lineage>
        <taxon>Eukaryota</taxon>
        <taxon>Amoebozoa</taxon>
        <taxon>Evosea</taxon>
        <taxon>Archamoebae</taxon>
        <taxon>Mastigamoebida</taxon>
        <taxon>Entamoebidae</taxon>
        <taxon>Entamoeba</taxon>
    </lineage>
</organism>
<dbReference type="VEuPathDB" id="AmoebaDB:EHI_143560"/>
<dbReference type="EMBL" id="BDEQ01000001">
    <property type="protein sequence ID" value="GAT97690.1"/>
    <property type="molecule type" value="Genomic_DNA"/>
</dbReference>
<evidence type="ECO:0000256" key="3">
    <source>
        <dbReference type="ARBA" id="ARBA00007769"/>
    </source>
</evidence>
<evidence type="ECO:0000313" key="9">
    <source>
        <dbReference type="EMBL" id="GAT97690.1"/>
    </source>
</evidence>
<evidence type="ECO:0000256" key="2">
    <source>
        <dbReference type="ARBA" id="ARBA00001946"/>
    </source>
</evidence>
<comment type="caution">
    <text evidence="9">The sequence shown here is derived from an EMBL/GenBank/DDBJ whole genome shotgun (WGS) entry which is preliminary data.</text>
</comment>
<keyword evidence="6" id="KW-0520">NAD</keyword>
<dbReference type="GO" id="GO:0046872">
    <property type="term" value="F:metal ion binding"/>
    <property type="evidence" value="ECO:0007669"/>
    <property type="project" value="UniProtKB-KW"/>
</dbReference>
<comment type="cofactor">
    <cofactor evidence="2">
        <name>Mg(2+)</name>
        <dbReference type="ChEBI" id="CHEBI:18420"/>
    </cofactor>
</comment>
<dbReference type="Pfam" id="PF00180">
    <property type="entry name" value="Iso_dh"/>
    <property type="match status" value="1"/>
</dbReference>
<dbReference type="GO" id="GO:0016491">
    <property type="term" value="F:oxidoreductase activity"/>
    <property type="evidence" value="ECO:0007669"/>
    <property type="project" value="UniProtKB-KW"/>
</dbReference>
<dbReference type="InterPro" id="IPR050501">
    <property type="entry name" value="ICDH/IPMDH"/>
</dbReference>
<reference evidence="9 10" key="1">
    <citation type="submission" date="2016-05" db="EMBL/GenBank/DDBJ databases">
        <title>First whole genome sequencing of Entamoeba histolytica HM1:IMSS-clone-6.</title>
        <authorList>
            <person name="Mukherjee Avik.K."/>
            <person name="Izumyama S."/>
            <person name="Nakada-Tsukui K."/>
            <person name="Nozaki T."/>
        </authorList>
    </citation>
    <scope>NUCLEOTIDE SEQUENCE [LARGE SCALE GENOMIC DNA]</scope>
    <source>
        <strain evidence="9 10">HM1:IMSS clone 6</strain>
    </source>
</reference>
<dbReference type="SUPFAM" id="SSF53659">
    <property type="entry name" value="Isocitrate/Isopropylmalate dehydrogenase-like"/>
    <property type="match status" value="1"/>
</dbReference>
<comment type="cofactor">
    <cofactor evidence="1">
        <name>Mn(2+)</name>
        <dbReference type="ChEBI" id="CHEBI:29035"/>
    </cofactor>
</comment>
<protein>
    <submittedName>
        <fullName evidence="9">Tartrate dehydrogenase putative</fullName>
    </submittedName>
</protein>
<dbReference type="Proteomes" id="UP000078387">
    <property type="component" value="Unassembled WGS sequence"/>
</dbReference>
<evidence type="ECO:0000256" key="1">
    <source>
        <dbReference type="ARBA" id="ARBA00001936"/>
    </source>
</evidence>
<dbReference type="VEuPathDB" id="AmoebaDB:EHI5A_037070"/>
<evidence type="ECO:0000256" key="6">
    <source>
        <dbReference type="ARBA" id="ARBA00023027"/>
    </source>
</evidence>
<keyword evidence="4" id="KW-0479">Metal-binding</keyword>
<dbReference type="VEuPathDB" id="AmoebaDB:EHI7A_018970"/>
<evidence type="ECO:0000313" key="10">
    <source>
        <dbReference type="Proteomes" id="UP000078387"/>
    </source>
</evidence>
<comment type="similarity">
    <text evidence="3">Belongs to the isocitrate and isopropylmalate dehydrogenases family.</text>
</comment>
<keyword evidence="7" id="KW-0464">Manganese</keyword>
<evidence type="ECO:0000256" key="7">
    <source>
        <dbReference type="ARBA" id="ARBA00023211"/>
    </source>
</evidence>
<evidence type="ECO:0000256" key="5">
    <source>
        <dbReference type="ARBA" id="ARBA00023002"/>
    </source>
</evidence>
<dbReference type="VEuPathDB" id="AmoebaDB:EHI8A_014880"/>
<sequence length="370" mass="41112">MACEKDVTYQHKIIVIPGDGIGAEVMNEAEKMFQSLNLPIQRDYVDWGIQHYLKTGKVVPIDYIDQVKQYDAILLGSLGDPRTLPDYVTLEPLIQMRQQLDQFLCLRPAKHFPGIPTPLKKCEIDVLVVRENSEGEYSNIGGIFKSGTPEEFAIESAVHSRRGLERVIRYAFEASRKRRNHVTLATKSNAMKFGMVLWDSVFEAIAMEYPDVTAEKYYMDALSAEIVKNPSKFDVIVGSNLFCDIISDLTVTVAGSMGIAPSANINPERTFPSLFEPVHGSALDIAGKGICDPIGTMRASSMMLEFLGYSEESVLIEEAIQSSILQKITTIDIGGTKTTIEVGDFIANYIRSKKSSTSSSMTRSSKQRKQ</sequence>